<gene>
    <name evidence="3" type="ORF">L227DRAFT_579709</name>
</gene>
<dbReference type="CDD" id="cd07061">
    <property type="entry name" value="HP_HAP_like"/>
    <property type="match status" value="1"/>
</dbReference>
<reference evidence="3" key="1">
    <citation type="journal article" date="2018" name="Genome Biol. Evol.">
        <title>Genomics and development of Lentinus tigrinus, a white-rot wood-decaying mushroom with dimorphic fruiting bodies.</title>
        <authorList>
            <person name="Wu B."/>
            <person name="Xu Z."/>
            <person name="Knudson A."/>
            <person name="Carlson A."/>
            <person name="Chen N."/>
            <person name="Kovaka S."/>
            <person name="LaButti K."/>
            <person name="Lipzen A."/>
            <person name="Pennachio C."/>
            <person name="Riley R."/>
            <person name="Schakwitz W."/>
            <person name="Umezawa K."/>
            <person name="Ohm R.A."/>
            <person name="Grigoriev I.V."/>
            <person name="Nagy L.G."/>
            <person name="Gibbons J."/>
            <person name="Hibbett D."/>
        </authorList>
    </citation>
    <scope>NUCLEOTIDE SEQUENCE [LARGE SCALE GENOMIC DNA]</scope>
    <source>
        <strain evidence="3">ALCF2SS1-6</strain>
    </source>
</reference>
<keyword evidence="4" id="KW-1185">Reference proteome</keyword>
<dbReference type="STRING" id="1328759.A0A5C2RV86"/>
<dbReference type="InterPro" id="IPR033379">
    <property type="entry name" value="Acid_Pase_AS"/>
</dbReference>
<dbReference type="Gene3D" id="3.40.50.1240">
    <property type="entry name" value="Phosphoglycerate mutase-like"/>
    <property type="match status" value="1"/>
</dbReference>
<evidence type="ECO:0000256" key="2">
    <source>
        <dbReference type="SAM" id="Phobius"/>
    </source>
</evidence>
<dbReference type="PANTHER" id="PTHR20963:SF42">
    <property type="entry name" value="PHOSPHOGLYCERATE MUTASE-LIKE PROTEIN"/>
    <property type="match status" value="1"/>
</dbReference>
<keyword evidence="2" id="KW-0812">Transmembrane</keyword>
<dbReference type="PROSITE" id="PS00616">
    <property type="entry name" value="HIS_ACID_PHOSPHAT_1"/>
    <property type="match status" value="1"/>
</dbReference>
<dbReference type="InterPro" id="IPR029033">
    <property type="entry name" value="His_PPase_superfam"/>
</dbReference>
<dbReference type="EMBL" id="ML122295">
    <property type="protein sequence ID" value="RPD55512.1"/>
    <property type="molecule type" value="Genomic_DNA"/>
</dbReference>
<keyword evidence="2" id="KW-1133">Transmembrane helix</keyword>
<keyword evidence="1" id="KW-0378">Hydrolase</keyword>
<sequence>MTGHEEQKNVTDLEQQPLIDNQPTHISLFPRRTYALRHIVLAYCAGLLSALLYWSSFRSYSTALPFCSVDPVIAGRAGSTEVHNYPPPSPTNAFPSLFPSNVGYAGPTPTGAEPALVATAPSYPIHTGAPHLLSPEALKNDTKRKFDIFRHWGNLSPWFTVDRGAFGVDAGPEPPAGCRVTGLHLLHRHGARYPTGSSSYGAPALFSDGLNSAERWRASGQLEFLNDWTYKLGEEILTPFGRQQLFDLGVSMRMKYGFLLQNFTETSTLPVFRTESQDRMLSSALNFALGFFGPSLEGQYQQLITIEAHGFNNTLAPSKTCPNGRDHTKGERATPFVREWVEIYLQGALERLQPQITGMQLSVEHVYSMQQLCAYETIAIGYSKFCELFTEDEWHGFDYSVDLNFWYNHAFGSPTTRALGIGYIQELLARLTHTPISLHNSTTNATLDDNSATFPLGQSLYVDATHDTVVLNVITALNLSNFAVDGPLPSDHIPKNRAFKTSHLAPFATNMQFQLLSCDYTHDPQIRIILNDGVVPLGSVHGCPGDEPHGLCPVPIFANAVRGTVGKTDWTWACLGDWEIPEGHGWNTTTGEPPLSPART</sequence>
<protein>
    <submittedName>
        <fullName evidence="3">Phytase</fullName>
    </submittedName>
</protein>
<evidence type="ECO:0000313" key="3">
    <source>
        <dbReference type="EMBL" id="RPD55512.1"/>
    </source>
</evidence>
<accession>A0A5C2RV86</accession>
<dbReference type="Proteomes" id="UP000313359">
    <property type="component" value="Unassembled WGS sequence"/>
</dbReference>
<evidence type="ECO:0000313" key="4">
    <source>
        <dbReference type="Proteomes" id="UP000313359"/>
    </source>
</evidence>
<keyword evidence="2" id="KW-0472">Membrane</keyword>
<dbReference type="Pfam" id="PF00328">
    <property type="entry name" value="His_Phos_2"/>
    <property type="match status" value="1"/>
</dbReference>
<dbReference type="OrthoDB" id="6509975at2759"/>
<feature type="transmembrane region" description="Helical" evidence="2">
    <location>
        <begin position="34"/>
        <end position="54"/>
    </location>
</feature>
<dbReference type="GO" id="GO:0003993">
    <property type="term" value="F:acid phosphatase activity"/>
    <property type="evidence" value="ECO:0007669"/>
    <property type="project" value="TreeGrafter"/>
</dbReference>
<name>A0A5C2RV86_9APHY</name>
<proteinExistence type="predicted"/>
<dbReference type="PANTHER" id="PTHR20963">
    <property type="entry name" value="MULTIPLE INOSITOL POLYPHOSPHATE PHOSPHATASE-RELATED"/>
    <property type="match status" value="1"/>
</dbReference>
<dbReference type="SUPFAM" id="SSF53254">
    <property type="entry name" value="Phosphoglycerate mutase-like"/>
    <property type="match status" value="1"/>
</dbReference>
<evidence type="ECO:0000256" key="1">
    <source>
        <dbReference type="ARBA" id="ARBA00022801"/>
    </source>
</evidence>
<dbReference type="AlphaFoldDB" id="A0A5C2RV86"/>
<dbReference type="InterPro" id="IPR000560">
    <property type="entry name" value="His_Pase_clade-2"/>
</dbReference>
<organism evidence="3 4">
    <name type="scientific">Lentinus tigrinus ALCF2SS1-6</name>
    <dbReference type="NCBI Taxonomy" id="1328759"/>
    <lineage>
        <taxon>Eukaryota</taxon>
        <taxon>Fungi</taxon>
        <taxon>Dikarya</taxon>
        <taxon>Basidiomycota</taxon>
        <taxon>Agaricomycotina</taxon>
        <taxon>Agaricomycetes</taxon>
        <taxon>Polyporales</taxon>
        <taxon>Polyporaceae</taxon>
        <taxon>Lentinus</taxon>
    </lineage>
</organism>